<comment type="caution">
    <text evidence="2">The sequence shown here is derived from an EMBL/GenBank/DDBJ whole genome shotgun (WGS) entry which is preliminary data.</text>
</comment>
<organism evidence="2 3">
    <name type="scientific">Trichoderma ghanense</name>
    <dbReference type="NCBI Taxonomy" id="65468"/>
    <lineage>
        <taxon>Eukaryota</taxon>
        <taxon>Fungi</taxon>
        <taxon>Dikarya</taxon>
        <taxon>Ascomycota</taxon>
        <taxon>Pezizomycotina</taxon>
        <taxon>Sordariomycetes</taxon>
        <taxon>Hypocreomycetidae</taxon>
        <taxon>Hypocreales</taxon>
        <taxon>Hypocreaceae</taxon>
        <taxon>Trichoderma</taxon>
    </lineage>
</organism>
<feature type="non-terminal residue" evidence="2">
    <location>
        <position position="1"/>
    </location>
</feature>
<name>A0ABY2HBA3_9HYPO</name>
<feature type="compositionally biased region" description="Polar residues" evidence="1">
    <location>
        <begin position="261"/>
        <end position="271"/>
    </location>
</feature>
<protein>
    <submittedName>
        <fullName evidence="2">Uncharacterized protein</fullName>
    </submittedName>
</protein>
<dbReference type="EMBL" id="PPTA01000002">
    <property type="protein sequence ID" value="TFB05604.1"/>
    <property type="molecule type" value="Genomic_DNA"/>
</dbReference>
<feature type="compositionally biased region" description="Basic residues" evidence="1">
    <location>
        <begin position="277"/>
        <end position="294"/>
    </location>
</feature>
<feature type="region of interest" description="Disordered" evidence="1">
    <location>
        <begin position="235"/>
        <end position="317"/>
    </location>
</feature>
<evidence type="ECO:0000313" key="3">
    <source>
        <dbReference type="Proteomes" id="UP001642720"/>
    </source>
</evidence>
<accession>A0ABY2HBA3</accession>
<evidence type="ECO:0000256" key="1">
    <source>
        <dbReference type="SAM" id="MobiDB-lite"/>
    </source>
</evidence>
<dbReference type="Proteomes" id="UP001642720">
    <property type="component" value="Unassembled WGS sequence"/>
</dbReference>
<proteinExistence type="predicted"/>
<reference evidence="2 3" key="1">
    <citation type="submission" date="2018-01" db="EMBL/GenBank/DDBJ databases">
        <title>Genome characterization of the sugarcane-associated fungus Trichoderma ghanense CCMA-1212 and their application in lignocelulose bioconversion.</title>
        <authorList>
            <person name="Steindorff A.S."/>
            <person name="Mendes T.D."/>
            <person name="Vilela E.S.D."/>
            <person name="Rodrigues D.S."/>
            <person name="Formighieri E.F."/>
            <person name="Melo I.S."/>
            <person name="Favaro L.C.L."/>
        </authorList>
    </citation>
    <scope>NUCLEOTIDE SEQUENCE [LARGE SCALE GENOMIC DNA]</scope>
    <source>
        <strain evidence="2 3">CCMA-1212</strain>
    </source>
</reference>
<dbReference type="RefSeq" id="XP_073561805.1">
    <property type="nucleotide sequence ID" value="XM_073698887.1"/>
</dbReference>
<evidence type="ECO:0000313" key="2">
    <source>
        <dbReference type="EMBL" id="TFB05604.1"/>
    </source>
</evidence>
<gene>
    <name evidence="2" type="ORF">CCMA1212_001463</name>
</gene>
<dbReference type="GeneID" id="300573337"/>
<keyword evidence="3" id="KW-1185">Reference proteome</keyword>
<feature type="region of interest" description="Disordered" evidence="1">
    <location>
        <begin position="155"/>
        <end position="193"/>
    </location>
</feature>
<feature type="compositionally biased region" description="Polar residues" evidence="1">
    <location>
        <begin position="155"/>
        <end position="166"/>
    </location>
</feature>
<feature type="compositionally biased region" description="Basic and acidic residues" evidence="1">
    <location>
        <begin position="171"/>
        <end position="182"/>
    </location>
</feature>
<sequence length="317" mass="33976">LLSNSRDSAVLIKYLGPPGQVTGPEDWRNWPRRCRIASACTRLHLPALCLHLPAARCLFLIAETVQVPGALTTHIAPYGLAGSCYLLALIESSNASRCNRQTGPDHRLAPGPVTRDAGIEKIREAAELAQPTGVTEGAPVLGLAGPPWGGAAAQVTSQVPSRTGRQVTALREPERRGQESRSHANPRAQLLKRHRRRLRCSPGKAPVSISISITSIFLPITARQLRQLVRSPSPLLITNSPLPPRSCGRTPGQLFLAPSTKHPQGTAAESGNSSNRPRPRRTSYRNGGIKHKLARSSGARLEAAPRHSALPKLSAPA</sequence>